<feature type="chain" id="PRO_5007847971" evidence="2">
    <location>
        <begin position="21"/>
        <end position="320"/>
    </location>
</feature>
<dbReference type="InterPro" id="IPR042100">
    <property type="entry name" value="Bug_dom1"/>
</dbReference>
<evidence type="ECO:0000256" key="1">
    <source>
        <dbReference type="ARBA" id="ARBA00006987"/>
    </source>
</evidence>
<dbReference type="Gene3D" id="3.40.190.150">
    <property type="entry name" value="Bordetella uptake gene, domain 1"/>
    <property type="match status" value="1"/>
</dbReference>
<dbReference type="InterPro" id="IPR005064">
    <property type="entry name" value="BUG"/>
</dbReference>
<dbReference type="RefSeq" id="WP_068734841.1">
    <property type="nucleotide sequence ID" value="NZ_LVYV01000023.1"/>
</dbReference>
<dbReference type="AlphaFoldDB" id="A0A163YL70"/>
<dbReference type="CDD" id="cd07012">
    <property type="entry name" value="PBP2_Bug_TTT"/>
    <property type="match status" value="1"/>
</dbReference>
<dbReference type="PANTHER" id="PTHR42928:SF5">
    <property type="entry name" value="BLR1237 PROTEIN"/>
    <property type="match status" value="1"/>
</dbReference>
<dbReference type="PIRSF" id="PIRSF017082">
    <property type="entry name" value="YflP"/>
    <property type="match status" value="1"/>
</dbReference>
<gene>
    <name evidence="3" type="ORF">A4A58_09520</name>
</gene>
<dbReference type="Pfam" id="PF03401">
    <property type="entry name" value="TctC"/>
    <property type="match status" value="1"/>
</dbReference>
<dbReference type="STRING" id="943830.A4A58_09520"/>
<dbReference type="Gene3D" id="3.40.190.10">
    <property type="entry name" value="Periplasmic binding protein-like II"/>
    <property type="match status" value="1"/>
</dbReference>
<feature type="signal peptide" evidence="2">
    <location>
        <begin position="1"/>
        <end position="20"/>
    </location>
</feature>
<name>A0A163YL70_9BRAD</name>
<dbReference type="Proteomes" id="UP000076574">
    <property type="component" value="Unassembled WGS sequence"/>
</dbReference>
<evidence type="ECO:0000313" key="4">
    <source>
        <dbReference type="Proteomes" id="UP000076574"/>
    </source>
</evidence>
<keyword evidence="2" id="KW-0732">Signal</keyword>
<dbReference type="PANTHER" id="PTHR42928">
    <property type="entry name" value="TRICARBOXYLATE-BINDING PROTEIN"/>
    <property type="match status" value="1"/>
</dbReference>
<dbReference type="SUPFAM" id="SSF53850">
    <property type="entry name" value="Periplasmic binding protein-like II"/>
    <property type="match status" value="1"/>
</dbReference>
<reference evidence="3 4" key="1">
    <citation type="submission" date="2016-03" db="EMBL/GenBank/DDBJ databases">
        <title>Microsymbionts genomes from the relict species Vavilovia formosa (Stev.) Fed.</title>
        <authorList>
            <person name="Kopat V."/>
            <person name="Chirak E."/>
            <person name="Kimeklis A."/>
            <person name="Andronov E."/>
        </authorList>
    </citation>
    <scope>NUCLEOTIDE SEQUENCE [LARGE SCALE GENOMIC DNA]</scope>
    <source>
        <strain evidence="3 4">Vaf07</strain>
    </source>
</reference>
<keyword evidence="4" id="KW-1185">Reference proteome</keyword>
<evidence type="ECO:0000256" key="2">
    <source>
        <dbReference type="SAM" id="SignalP"/>
    </source>
</evidence>
<comment type="caution">
    <text evidence="3">The sequence shown here is derived from an EMBL/GenBank/DDBJ whole genome shotgun (WGS) entry which is preliminary data.</text>
</comment>
<dbReference type="OrthoDB" id="8443386at2"/>
<proteinExistence type="inferred from homology"/>
<comment type="similarity">
    <text evidence="1">Belongs to the UPF0065 (bug) family.</text>
</comment>
<accession>A0A163YL70</accession>
<organism evidence="3 4">
    <name type="scientific">Tardiphaga robiniae</name>
    <dbReference type="NCBI Taxonomy" id="943830"/>
    <lineage>
        <taxon>Bacteria</taxon>
        <taxon>Pseudomonadati</taxon>
        <taxon>Pseudomonadota</taxon>
        <taxon>Alphaproteobacteria</taxon>
        <taxon>Hyphomicrobiales</taxon>
        <taxon>Nitrobacteraceae</taxon>
        <taxon>Tardiphaga</taxon>
    </lineage>
</organism>
<protein>
    <submittedName>
        <fullName evidence="3">ABC transporter substrate-binding protein</fullName>
    </submittedName>
</protein>
<evidence type="ECO:0000313" key="3">
    <source>
        <dbReference type="EMBL" id="KZD22275.1"/>
    </source>
</evidence>
<dbReference type="EMBL" id="LVYV01000023">
    <property type="protein sequence ID" value="KZD22275.1"/>
    <property type="molecule type" value="Genomic_DNA"/>
</dbReference>
<sequence length="320" mass="33902">MRCLFIALLWIAASLTSARADNYPDRPITLVVPYAAGGTTDVLARILAKALAAELKQTVIVENVGGAGGTIGTQRVVRAKPDGYTLNFGNMGSMAAIVPLYPNLGFDPRKDLTGIGVFANVPMMLSVSKKSGIENLSQLVERLKVPNNRITFGQSGAGSTAQLAAAMLLYLTQTNAMLVPYRGSGPAIQDLIAGNIDAVIDQTVTMIPAHQNGLVRAIGVTGPQRLVQAPDVPTFVESNLPKFDLQVWNALAAPAGTPPEVIARLEAALAKSLENEDVKARFAELAAQAPSAQGRTALQQLINSEVDRWSIIVKEAKLEP</sequence>